<feature type="compositionally biased region" description="Low complexity" evidence="1">
    <location>
        <begin position="354"/>
        <end position="376"/>
    </location>
</feature>
<evidence type="ECO:0008006" key="5">
    <source>
        <dbReference type="Google" id="ProtNLM"/>
    </source>
</evidence>
<proteinExistence type="predicted"/>
<feature type="region of interest" description="Disordered" evidence="1">
    <location>
        <begin position="531"/>
        <end position="710"/>
    </location>
</feature>
<feature type="compositionally biased region" description="Polar residues" evidence="1">
    <location>
        <begin position="571"/>
        <end position="590"/>
    </location>
</feature>
<keyword evidence="2" id="KW-0812">Transmembrane</keyword>
<feature type="compositionally biased region" description="Polar residues" evidence="1">
    <location>
        <begin position="653"/>
        <end position="662"/>
    </location>
</feature>
<evidence type="ECO:0000313" key="4">
    <source>
        <dbReference type="Proteomes" id="UP000800041"/>
    </source>
</evidence>
<gene>
    <name evidence="3" type="ORF">K402DRAFT_339402</name>
</gene>
<feature type="region of interest" description="Disordered" evidence="1">
    <location>
        <begin position="354"/>
        <end position="386"/>
    </location>
</feature>
<reference evidence="3" key="1">
    <citation type="journal article" date="2020" name="Stud. Mycol.">
        <title>101 Dothideomycetes genomes: a test case for predicting lifestyles and emergence of pathogens.</title>
        <authorList>
            <person name="Haridas S."/>
            <person name="Albert R."/>
            <person name="Binder M."/>
            <person name="Bloem J."/>
            <person name="Labutti K."/>
            <person name="Salamov A."/>
            <person name="Andreopoulos B."/>
            <person name="Baker S."/>
            <person name="Barry K."/>
            <person name="Bills G."/>
            <person name="Bluhm B."/>
            <person name="Cannon C."/>
            <person name="Castanera R."/>
            <person name="Culley D."/>
            <person name="Daum C."/>
            <person name="Ezra D."/>
            <person name="Gonzalez J."/>
            <person name="Henrissat B."/>
            <person name="Kuo A."/>
            <person name="Liang C."/>
            <person name="Lipzen A."/>
            <person name="Lutzoni F."/>
            <person name="Magnuson J."/>
            <person name="Mondo S."/>
            <person name="Nolan M."/>
            <person name="Ohm R."/>
            <person name="Pangilinan J."/>
            <person name="Park H.-J."/>
            <person name="Ramirez L."/>
            <person name="Alfaro M."/>
            <person name="Sun H."/>
            <person name="Tritt A."/>
            <person name="Yoshinaga Y."/>
            <person name="Zwiers L.-H."/>
            <person name="Turgeon B."/>
            <person name="Goodwin S."/>
            <person name="Spatafora J."/>
            <person name="Crous P."/>
            <person name="Grigoriev I."/>
        </authorList>
    </citation>
    <scope>NUCLEOTIDE SEQUENCE</scope>
    <source>
        <strain evidence="3">CBS 113979</strain>
    </source>
</reference>
<keyword evidence="4" id="KW-1185">Reference proteome</keyword>
<accession>A0A6G1GPT4</accession>
<dbReference type="SUPFAM" id="SSF117281">
    <property type="entry name" value="Kelch motif"/>
    <property type="match status" value="1"/>
</dbReference>
<feature type="compositionally biased region" description="Low complexity" evidence="1">
    <location>
        <begin position="625"/>
        <end position="636"/>
    </location>
</feature>
<name>A0A6G1GPT4_9PEZI</name>
<feature type="region of interest" description="Disordered" evidence="1">
    <location>
        <begin position="249"/>
        <end position="281"/>
    </location>
</feature>
<evidence type="ECO:0000256" key="1">
    <source>
        <dbReference type="SAM" id="MobiDB-lite"/>
    </source>
</evidence>
<feature type="compositionally biased region" description="Low complexity" evidence="1">
    <location>
        <begin position="591"/>
        <end position="611"/>
    </location>
</feature>
<dbReference type="AlphaFoldDB" id="A0A6G1GPT4"/>
<dbReference type="InterPro" id="IPR015915">
    <property type="entry name" value="Kelch-typ_b-propeller"/>
</dbReference>
<feature type="non-terminal residue" evidence="3">
    <location>
        <position position="710"/>
    </location>
</feature>
<protein>
    <recommendedName>
        <fullName evidence="5">Galactose oxidase</fullName>
    </recommendedName>
</protein>
<sequence>MSSPLTPPLAFDGHCSVIDSNTLYVYSPDGLQSLPLKEGGNWTVLDPGVSVSGARCVQGGNGAQSALYVVGGYTNDSVTDYHGLQKYTFSARRWESIEPESPVTQRRQYHGATYINSTSQILVYAGSQSSADFGLSSETFLISTTPPYTVLAYVSNAPPLSNPLLMPWNDSHALMVGGSVGNSRIFTFGQEEGFADLGTSLTSPIMDQSSTQVALVTGDDNSKVLEMFDLGATPNTVDRIVLWEAGRPAQPGQEVGAPPAPSSSPRPQSRKRKRRMSKRAALTIDSWPTYNDTFAPDVRRQGFSVAQNPSGLAVVSGGAAQDPIAVFNLRQNTWMNNSEIFGGQQVIVNSVSSASPTATSMPTSSPSSTASSAPTPETFAGGGPRSKSHVLTVLGATLGTIFGLAALLIIILLLLRWKREKRKRQQHDNYRNEKEDRLSFADQGTEFMHTAGGSVGHKYTASMNGSISSMNIMTGKVNSSNADRRLSHKRAMGAGVGGSDASTAGLIKKPSPLGYHDPVIMERIQGSPELFPPTKPEPAQIARKAPSRSSGWSRYFNNNEATNLAAMPTGGHTTYATTDSQSRGPQDSQYSLASTSAYSSSAPKSSLPRPLELNLGPKFDGQKISSVSGGSPSIGRSTEDFTASMSAELRRVGSQSTRTSEPGSIDEYTFSSRGNYGEGTVSWTPMHDERFDSTPSPPESGNNGNESRNG</sequence>
<dbReference type="Gene3D" id="2.120.10.80">
    <property type="entry name" value="Kelch-type beta propeller"/>
    <property type="match status" value="1"/>
</dbReference>
<feature type="transmembrane region" description="Helical" evidence="2">
    <location>
        <begin position="393"/>
        <end position="415"/>
    </location>
</feature>
<dbReference type="OrthoDB" id="5352000at2759"/>
<keyword evidence="2" id="KW-0472">Membrane</keyword>
<feature type="compositionally biased region" description="Polar residues" evidence="1">
    <location>
        <begin position="547"/>
        <end position="562"/>
    </location>
</feature>
<keyword evidence="2" id="KW-1133">Transmembrane helix</keyword>
<evidence type="ECO:0000256" key="2">
    <source>
        <dbReference type="SAM" id="Phobius"/>
    </source>
</evidence>
<evidence type="ECO:0000313" key="3">
    <source>
        <dbReference type="EMBL" id="KAF1982941.1"/>
    </source>
</evidence>
<feature type="compositionally biased region" description="Low complexity" evidence="1">
    <location>
        <begin position="699"/>
        <end position="710"/>
    </location>
</feature>
<dbReference type="Proteomes" id="UP000800041">
    <property type="component" value="Unassembled WGS sequence"/>
</dbReference>
<dbReference type="EMBL" id="ML977179">
    <property type="protein sequence ID" value="KAF1982941.1"/>
    <property type="molecule type" value="Genomic_DNA"/>
</dbReference>
<organism evidence="3 4">
    <name type="scientific">Aulographum hederae CBS 113979</name>
    <dbReference type="NCBI Taxonomy" id="1176131"/>
    <lineage>
        <taxon>Eukaryota</taxon>
        <taxon>Fungi</taxon>
        <taxon>Dikarya</taxon>
        <taxon>Ascomycota</taxon>
        <taxon>Pezizomycotina</taxon>
        <taxon>Dothideomycetes</taxon>
        <taxon>Pleosporomycetidae</taxon>
        <taxon>Aulographales</taxon>
        <taxon>Aulographaceae</taxon>
    </lineage>
</organism>
<feature type="compositionally biased region" description="Basic residues" evidence="1">
    <location>
        <begin position="268"/>
        <end position="278"/>
    </location>
</feature>